<dbReference type="GO" id="GO:0005524">
    <property type="term" value="F:ATP binding"/>
    <property type="evidence" value="ECO:0007669"/>
    <property type="project" value="UniProtKB-KW"/>
</dbReference>
<dbReference type="Proteomes" id="UP000299102">
    <property type="component" value="Unassembled WGS sequence"/>
</dbReference>
<sequence length="185" mass="20319">MEGLENVEPAHCIICRRSGTAEFCKSQDIVKGVHGRFSSGQLVAIMGPSGAGKSSLLNAISGYRASEGRWDFGSERTSVALQLCYYTWRNHTGVMESVGVSGELLINGRPRDEKSFQKASCYITQEDLLQPLLTVKETMDVAAGLKLPKGAQAHSEQILNQLGLLDHQNTRTEQLSGGQRKRYVY</sequence>
<keyword evidence="3" id="KW-0813">Transport</keyword>
<evidence type="ECO:0000256" key="5">
    <source>
        <dbReference type="ARBA" id="ARBA00022989"/>
    </source>
</evidence>
<dbReference type="PANTHER" id="PTHR48041">
    <property type="entry name" value="ABC TRANSPORTER G FAMILY MEMBER 28"/>
    <property type="match status" value="1"/>
</dbReference>
<dbReference type="InterPro" id="IPR050352">
    <property type="entry name" value="ABCG_transporters"/>
</dbReference>
<keyword evidence="9" id="KW-1185">Reference proteome</keyword>
<dbReference type="GO" id="GO:0005886">
    <property type="term" value="C:plasma membrane"/>
    <property type="evidence" value="ECO:0007669"/>
    <property type="project" value="TreeGrafter"/>
</dbReference>
<feature type="domain" description="ABC transporter" evidence="7">
    <location>
        <begin position="31"/>
        <end position="183"/>
    </location>
</feature>
<evidence type="ECO:0000256" key="6">
    <source>
        <dbReference type="ARBA" id="ARBA00023136"/>
    </source>
</evidence>
<keyword evidence="8" id="KW-0067">ATP-binding</keyword>
<reference evidence="8 9" key="1">
    <citation type="journal article" date="2019" name="Commun. Biol.">
        <title>The bagworm genome reveals a unique fibroin gene that provides high tensile strength.</title>
        <authorList>
            <person name="Kono N."/>
            <person name="Nakamura H."/>
            <person name="Ohtoshi R."/>
            <person name="Tomita M."/>
            <person name="Numata K."/>
            <person name="Arakawa K."/>
        </authorList>
    </citation>
    <scope>NUCLEOTIDE SEQUENCE [LARGE SCALE GENOMIC DNA]</scope>
</reference>
<comment type="caution">
    <text evidence="8">The sequence shown here is derived from an EMBL/GenBank/DDBJ whole genome shotgun (WGS) entry which is preliminary data.</text>
</comment>
<protein>
    <submittedName>
        <fullName evidence="8">ATP-binding cassette sub-family G member 1</fullName>
    </submittedName>
</protein>
<dbReference type="EMBL" id="BGZK01001197">
    <property type="protein sequence ID" value="GBP74155.1"/>
    <property type="molecule type" value="Genomic_DNA"/>
</dbReference>
<keyword evidence="5" id="KW-1133">Transmembrane helix</keyword>
<dbReference type="STRING" id="151549.A0A4C1YIJ8"/>
<dbReference type="SUPFAM" id="SSF52540">
    <property type="entry name" value="P-loop containing nucleoside triphosphate hydrolases"/>
    <property type="match status" value="1"/>
</dbReference>
<comment type="similarity">
    <text evidence="2">Belongs to the ABC transporter superfamily. ABCG family. Eye pigment precursor importer (TC 3.A.1.204) subfamily.</text>
</comment>
<evidence type="ECO:0000313" key="8">
    <source>
        <dbReference type="EMBL" id="GBP74155.1"/>
    </source>
</evidence>
<keyword evidence="6" id="KW-0472">Membrane</keyword>
<dbReference type="OrthoDB" id="66620at2759"/>
<dbReference type="InterPro" id="IPR027417">
    <property type="entry name" value="P-loop_NTPase"/>
</dbReference>
<accession>A0A4C1YIJ8</accession>
<dbReference type="Pfam" id="PF00005">
    <property type="entry name" value="ABC_tran"/>
    <property type="match status" value="1"/>
</dbReference>
<comment type="subcellular location">
    <subcellularLocation>
        <location evidence="1">Membrane</location>
        <topology evidence="1">Multi-pass membrane protein</topology>
    </subcellularLocation>
</comment>
<evidence type="ECO:0000259" key="7">
    <source>
        <dbReference type="Pfam" id="PF00005"/>
    </source>
</evidence>
<dbReference type="PANTHER" id="PTHR48041:SF78">
    <property type="entry name" value="ABC TRANSPORTER EXPRESSED IN TRACHEA, ISOFORM A"/>
    <property type="match status" value="1"/>
</dbReference>
<evidence type="ECO:0000256" key="2">
    <source>
        <dbReference type="ARBA" id="ARBA00005814"/>
    </source>
</evidence>
<dbReference type="GO" id="GO:0042626">
    <property type="term" value="F:ATPase-coupled transmembrane transporter activity"/>
    <property type="evidence" value="ECO:0007669"/>
    <property type="project" value="TreeGrafter"/>
</dbReference>
<dbReference type="GO" id="GO:0016887">
    <property type="term" value="F:ATP hydrolysis activity"/>
    <property type="evidence" value="ECO:0007669"/>
    <property type="project" value="InterPro"/>
</dbReference>
<evidence type="ECO:0000256" key="1">
    <source>
        <dbReference type="ARBA" id="ARBA00004141"/>
    </source>
</evidence>
<gene>
    <name evidence="8" type="primary">Abcg1</name>
    <name evidence="8" type="ORF">EVAR_53345_1</name>
</gene>
<proteinExistence type="inferred from homology"/>
<dbReference type="Gene3D" id="3.40.50.300">
    <property type="entry name" value="P-loop containing nucleotide triphosphate hydrolases"/>
    <property type="match status" value="1"/>
</dbReference>
<name>A0A4C1YIJ8_EUMVA</name>
<evidence type="ECO:0000313" key="9">
    <source>
        <dbReference type="Proteomes" id="UP000299102"/>
    </source>
</evidence>
<keyword evidence="4" id="KW-0812">Transmembrane</keyword>
<organism evidence="8 9">
    <name type="scientific">Eumeta variegata</name>
    <name type="common">Bagworm moth</name>
    <name type="synonym">Eumeta japonica</name>
    <dbReference type="NCBI Taxonomy" id="151549"/>
    <lineage>
        <taxon>Eukaryota</taxon>
        <taxon>Metazoa</taxon>
        <taxon>Ecdysozoa</taxon>
        <taxon>Arthropoda</taxon>
        <taxon>Hexapoda</taxon>
        <taxon>Insecta</taxon>
        <taxon>Pterygota</taxon>
        <taxon>Neoptera</taxon>
        <taxon>Endopterygota</taxon>
        <taxon>Lepidoptera</taxon>
        <taxon>Glossata</taxon>
        <taxon>Ditrysia</taxon>
        <taxon>Tineoidea</taxon>
        <taxon>Psychidae</taxon>
        <taxon>Oiketicinae</taxon>
        <taxon>Eumeta</taxon>
    </lineage>
</organism>
<evidence type="ECO:0000256" key="3">
    <source>
        <dbReference type="ARBA" id="ARBA00022448"/>
    </source>
</evidence>
<dbReference type="AlphaFoldDB" id="A0A4C1YIJ8"/>
<keyword evidence="8" id="KW-0547">Nucleotide-binding</keyword>
<evidence type="ECO:0000256" key="4">
    <source>
        <dbReference type="ARBA" id="ARBA00022692"/>
    </source>
</evidence>
<dbReference type="InterPro" id="IPR003439">
    <property type="entry name" value="ABC_transporter-like_ATP-bd"/>
</dbReference>